<comment type="caution">
    <text evidence="3">The sequence shown here is derived from an EMBL/GenBank/DDBJ whole genome shotgun (WGS) entry which is preliminary data.</text>
</comment>
<organism evidence="3 4">
    <name type="scientific">Vogesella margarita</name>
    <dbReference type="NCBI Taxonomy" id="2984199"/>
    <lineage>
        <taxon>Bacteria</taxon>
        <taxon>Pseudomonadati</taxon>
        <taxon>Pseudomonadota</taxon>
        <taxon>Betaproteobacteria</taxon>
        <taxon>Neisseriales</taxon>
        <taxon>Chromobacteriaceae</taxon>
        <taxon>Vogesella</taxon>
    </lineage>
</organism>
<dbReference type="NCBIfam" id="TIGR00051">
    <property type="entry name" value="YbgC/FadM family acyl-CoA thioesterase"/>
    <property type="match status" value="1"/>
</dbReference>
<dbReference type="Gene3D" id="3.10.129.10">
    <property type="entry name" value="Hotdog Thioesterase"/>
    <property type="match status" value="1"/>
</dbReference>
<dbReference type="PANTHER" id="PTHR31793">
    <property type="entry name" value="4-HYDROXYBENZOYL-COA THIOESTERASE FAMILY MEMBER"/>
    <property type="match status" value="1"/>
</dbReference>
<dbReference type="CDD" id="cd00586">
    <property type="entry name" value="4HBT"/>
    <property type="match status" value="1"/>
</dbReference>
<comment type="similarity">
    <text evidence="1">Belongs to the 4-hydroxybenzoyl-CoA thioesterase family.</text>
</comment>
<reference evidence="3 4" key="1">
    <citation type="submission" date="2023-01" db="EMBL/GenBank/DDBJ databases">
        <title>Novel species of the genus Vogesella isolated from rivers.</title>
        <authorList>
            <person name="Lu H."/>
        </authorList>
    </citation>
    <scope>NUCLEOTIDE SEQUENCE [LARGE SCALE GENOMIC DNA]</scope>
    <source>
        <strain evidence="3 4">LYT5W</strain>
    </source>
</reference>
<dbReference type="SUPFAM" id="SSF54637">
    <property type="entry name" value="Thioesterase/thiol ester dehydrase-isomerase"/>
    <property type="match status" value="1"/>
</dbReference>
<evidence type="ECO:0000256" key="2">
    <source>
        <dbReference type="ARBA" id="ARBA00022801"/>
    </source>
</evidence>
<dbReference type="InterPro" id="IPR029069">
    <property type="entry name" value="HotDog_dom_sf"/>
</dbReference>
<dbReference type="InterPro" id="IPR006684">
    <property type="entry name" value="YbgC/YbaW"/>
</dbReference>
<accession>A0ABT5ILI3</accession>
<dbReference type="EMBL" id="JAQQLE010000002">
    <property type="protein sequence ID" value="MDC7713424.1"/>
    <property type="molecule type" value="Genomic_DNA"/>
</dbReference>
<evidence type="ECO:0000313" key="3">
    <source>
        <dbReference type="EMBL" id="MDC7713424.1"/>
    </source>
</evidence>
<proteinExistence type="inferred from homology"/>
<keyword evidence="2" id="KW-0378">Hydrolase</keyword>
<name>A0ABT5ILI3_9NEIS</name>
<dbReference type="Pfam" id="PF13279">
    <property type="entry name" value="4HBT_2"/>
    <property type="match status" value="1"/>
</dbReference>
<dbReference type="PIRSF" id="PIRSF003230">
    <property type="entry name" value="YbgC"/>
    <property type="match status" value="1"/>
</dbReference>
<evidence type="ECO:0000256" key="1">
    <source>
        <dbReference type="ARBA" id="ARBA00005953"/>
    </source>
</evidence>
<dbReference type="Proteomes" id="UP001222030">
    <property type="component" value="Unassembled WGS sequence"/>
</dbReference>
<protein>
    <submittedName>
        <fullName evidence="3">Thioesterase family protein</fullName>
    </submittedName>
</protein>
<gene>
    <name evidence="3" type="ORF">PQU96_04600</name>
</gene>
<keyword evidence="4" id="KW-1185">Reference proteome</keyword>
<sequence>MPATAFPHEGEIMTHSTGIKVRGYHLDLYGHVNNARYLEFLEEARWTFFEERADLPAFLSSGIALIVVNINIDYRYPATMNDQLAIETAVKSVGNRSAVIHQCVKLAGSDTVVAEADVTFVAFDGKQNKAVAIEGKLRELLTGLQHQA</sequence>
<evidence type="ECO:0000313" key="4">
    <source>
        <dbReference type="Proteomes" id="UP001222030"/>
    </source>
</evidence>
<dbReference type="InterPro" id="IPR050563">
    <property type="entry name" value="4-hydroxybenzoyl-CoA_TE"/>
</dbReference>
<dbReference type="PANTHER" id="PTHR31793:SF24">
    <property type="entry name" value="LONG-CHAIN ACYL-COA THIOESTERASE FADM"/>
    <property type="match status" value="1"/>
</dbReference>